<proteinExistence type="predicted"/>
<feature type="compositionally biased region" description="Low complexity" evidence="2">
    <location>
        <begin position="732"/>
        <end position="747"/>
    </location>
</feature>
<feature type="region of interest" description="Disordered" evidence="2">
    <location>
        <begin position="971"/>
        <end position="991"/>
    </location>
</feature>
<feature type="region of interest" description="Disordered" evidence="2">
    <location>
        <begin position="816"/>
        <end position="931"/>
    </location>
</feature>
<feature type="region of interest" description="Disordered" evidence="2">
    <location>
        <begin position="1353"/>
        <end position="1384"/>
    </location>
</feature>
<evidence type="ECO:0000313" key="3">
    <source>
        <dbReference type="EMBL" id="CRZ03730.1"/>
    </source>
</evidence>
<evidence type="ECO:0000256" key="2">
    <source>
        <dbReference type="SAM" id="MobiDB-lite"/>
    </source>
</evidence>
<dbReference type="InterPro" id="IPR015943">
    <property type="entry name" value="WD40/YVTN_repeat-like_dom_sf"/>
</dbReference>
<dbReference type="Gene3D" id="2.130.10.10">
    <property type="entry name" value="YVTN repeat-like/Quinoprotein amine dehydrogenase"/>
    <property type="match status" value="1"/>
</dbReference>
<feature type="region of interest" description="Disordered" evidence="2">
    <location>
        <begin position="726"/>
        <end position="796"/>
    </location>
</feature>
<keyword evidence="1" id="KW-0175">Coiled coil</keyword>
<feature type="region of interest" description="Disordered" evidence="2">
    <location>
        <begin position="1052"/>
        <end position="1077"/>
    </location>
</feature>
<feature type="compositionally biased region" description="Polar residues" evidence="2">
    <location>
        <begin position="816"/>
        <end position="830"/>
    </location>
</feature>
<feature type="compositionally biased region" description="Acidic residues" evidence="2">
    <location>
        <begin position="921"/>
        <end position="931"/>
    </location>
</feature>
<protein>
    <submittedName>
        <fullName evidence="3">Uncharacterized protein</fullName>
    </submittedName>
</protein>
<feature type="compositionally biased region" description="Basic and acidic residues" evidence="2">
    <location>
        <begin position="884"/>
        <end position="914"/>
    </location>
</feature>
<reference evidence="3" key="1">
    <citation type="submission" date="2015-04" db="EMBL/GenBank/DDBJ databases">
        <title>The genome sequence of the plant pathogenic Rhizarian Plasmodiophora brassicae reveals insights in its biotrophic life cycle and the origin of chitin synthesis.</title>
        <authorList>
            <person name="Schwelm A."/>
            <person name="Fogelqvist J."/>
            <person name="Knaust A."/>
            <person name="Julke S."/>
            <person name="Lilja T."/>
            <person name="Dhandapani V."/>
            <person name="Bonilla-Rosso G."/>
            <person name="Karlsson M."/>
            <person name="Shevchenko A."/>
            <person name="Choi S.R."/>
            <person name="Kim H.G."/>
            <person name="Park J.Y."/>
            <person name="Lim Y.P."/>
            <person name="Ludwig-Muller J."/>
            <person name="Dixelius C."/>
        </authorList>
    </citation>
    <scope>NUCLEOTIDE SEQUENCE</scope>
    <source>
        <tissue evidence="3">Potato root galls</tissue>
    </source>
</reference>
<dbReference type="EMBL" id="HACM01003288">
    <property type="protein sequence ID" value="CRZ03730.1"/>
    <property type="molecule type" value="Transcribed_RNA"/>
</dbReference>
<organism evidence="3">
    <name type="scientific">Spongospora subterranea</name>
    <dbReference type="NCBI Taxonomy" id="70186"/>
    <lineage>
        <taxon>Eukaryota</taxon>
        <taxon>Sar</taxon>
        <taxon>Rhizaria</taxon>
        <taxon>Endomyxa</taxon>
        <taxon>Phytomyxea</taxon>
        <taxon>Plasmodiophorida</taxon>
        <taxon>Plasmodiophoridae</taxon>
        <taxon>Spongospora</taxon>
    </lineage>
</organism>
<feature type="non-terminal residue" evidence="3">
    <location>
        <position position="1"/>
    </location>
</feature>
<name>A0A0H5QNJ0_9EUKA</name>
<feature type="compositionally biased region" description="Low complexity" evidence="2">
    <location>
        <begin position="774"/>
        <end position="791"/>
    </location>
</feature>
<feature type="compositionally biased region" description="Polar residues" evidence="2">
    <location>
        <begin position="1178"/>
        <end position="1202"/>
    </location>
</feature>
<feature type="compositionally biased region" description="Pro residues" evidence="2">
    <location>
        <begin position="1356"/>
        <end position="1365"/>
    </location>
</feature>
<sequence>RREGGGQVPLGAGPFPNGADLGRLVNGTVVSQASALIITISPDPGHILSAPIADVLQGSSSSPIFSSSNLQMKNIHHLDVSIDGRILAVCAENELRFLTVANLSQHPIRSDKFAADVIDFAFSPTSPGQFALATADGAVHIGESNSAMSSVSISASSCCWAVGSATALVCGHQDGSLSLRASDSNRVQYQWDRAMPAPITFVKSITATIILIGCYSPDEAIQLKVLTLSNKIEESKLVDVEDWFTGSPPECRIRCQVIIDWGLVLLSTSATTEIAAFTLDPETGTLRETVNDDGESILFESVSDSVACVMTGMAIDFSCARSSLVGQRVGRPVPSLLVTSSEGVVDVFHIVGDADLPIDRLLCVAPRGPTGPNDHVKPAPVGRDFPTLVRQSNQPGSSVHPKPRVEVAVAPRLQVDFRGFVPESDIEQAFVKGLQVMSDNLLALARMAATPPSTDLPIQDLVEQATSCQQRLQGMLQDLATQGLASLDETMVDCRAMLARGRVELAAHDQYREERYSRPPDEKSVALQDAIRTRIGELRNSLENLKLGLDMSRVQRSTRPLQLVYTTINQNAALLDQYQDAISQLEANFQELMAVKRQIKVSAHLDQPKTVSPVREEINQIYERALRYVSHQNRATIQATDGENDQWEVNLDFDEIDRSGSDLRSIAADRVQQNLLDAISEEDAAAIAAIFAPEEPVTLSPVPTPPAPSAPSRSFAVTPLKSPSFPSPSAPFAPSRSMAVSSSQQSPSVPPSGNSLFPQPSAAPFTPSGTFATSTPLQSSSVPSSTVFSSLATPESVPPPLAAVSSVSLSFPVSTTGNASFSLSTPTKQSAPVARRSFPIIARSPSPSAHEEGSEEVYEESDFSGSEEEDRETEDEQEVLAEELTEREFEEEHGVDVEHNGVRESESAEDDLKPEMNSFFEDQEPYAEEDAAYDQKVHLVEEPSDEAPEPERFEPDESETIAALERISTKERELAQSLPAHDEEVDSSAPPPMTMPVINVFSSAKTTSTPFFAVGSSSPFAAAFNSKTTTATTGFGTSSANVFVQSTKAVFGASTQQQPSTDNNEHPSPNPMVLPTSSFSLAERGSASTNMLAQSTGSVFGTPNSSQQSPKVEGVVSPAVQTPASFFDSTATAPQLTFGAPNQSAKANADQLSGGLTMMMESPACPPMSFDGFGLGSKPSSSPATNPFATVQQPPTSGVSGPTTSDVFGKPMTLSAFGSSTRPTSNVFAQQTPVSNNPFARAASSSGNSAGSTATGAVFGQAAVFGAMPSQLSGFGSSAFGGNQPMAAFGSSSTFGAASTFGSIANSTPAFGSAQGFGATSNPMSSGFGSRGVSAPAFGSSSATASFSQLATTAPPAFPSAPTPSTPAKFSFNTSNFRGGGSND</sequence>
<dbReference type="SUPFAM" id="SSF117289">
    <property type="entry name" value="Nucleoporin domain"/>
    <property type="match status" value="1"/>
</dbReference>
<feature type="region of interest" description="Disordered" evidence="2">
    <location>
        <begin position="1177"/>
        <end position="1202"/>
    </location>
</feature>
<feature type="coiled-coil region" evidence="1">
    <location>
        <begin position="568"/>
        <end position="595"/>
    </location>
</feature>
<evidence type="ECO:0000256" key="1">
    <source>
        <dbReference type="SAM" id="Coils"/>
    </source>
</evidence>
<feature type="compositionally biased region" description="Polar residues" evidence="2">
    <location>
        <begin position="1052"/>
        <end position="1062"/>
    </location>
</feature>
<accession>A0A0H5QNJ0</accession>
<feature type="compositionally biased region" description="Acidic residues" evidence="2">
    <location>
        <begin position="853"/>
        <end position="883"/>
    </location>
</feature>